<feature type="transmembrane region" description="Helical" evidence="11">
    <location>
        <begin position="72"/>
        <end position="94"/>
    </location>
</feature>
<sequence length="420" mass="48538">MTKYMWLPLPHASRYFRKTDGVNATDFLSTLYRFQNSSSFFNWNFTIDEGIYDNRTGYETDSQNPIVKTLLIVAYSVIIIISLFGNILVCHVIIKNKRMQSSTSLFIVNLAIADIMITVLNTPFTLVRFVNSTWVFGKLMCHVSRFAQYCSVHVSVLTLTAIALDRHQVIMHPLKPRMSSIKGVICIVIIWVLATCFSLPHAIYQRLFRFQFGNKKVRMVCLHSFPQPADLFWKYLDLATFVLLYVLPLFAISVAYIVVAKKLWMRNAIGDITMEQYYAHQRKKKMTLKMLMLVVVVFAVCWFPLNCYVVLISSKAINTNNALYFAFHWLAMSSTCYNPFIYCWLNESFRLELKSLLSMCRRQRTVNAHALPTVSPQYRNAWTENGNYKKNKRGRSVRSSFNVNSGRTEITIAEPVVVVS</sequence>
<evidence type="ECO:0000313" key="13">
    <source>
        <dbReference type="EMBL" id="MBN3284682.1"/>
    </source>
</evidence>
<proteinExistence type="inferred from homology"/>
<evidence type="ECO:0000256" key="10">
    <source>
        <dbReference type="RuleBase" id="RU000688"/>
    </source>
</evidence>
<dbReference type="PROSITE" id="PS50262">
    <property type="entry name" value="G_PROTEIN_RECEP_F1_2"/>
    <property type="match status" value="1"/>
</dbReference>
<dbReference type="SMART" id="SM01381">
    <property type="entry name" value="7TM_GPCR_Srsx"/>
    <property type="match status" value="1"/>
</dbReference>
<evidence type="ECO:0000259" key="12">
    <source>
        <dbReference type="PROSITE" id="PS50262"/>
    </source>
</evidence>
<keyword evidence="4 10" id="KW-0812">Transmembrane</keyword>
<evidence type="ECO:0000256" key="1">
    <source>
        <dbReference type="ARBA" id="ARBA00004651"/>
    </source>
</evidence>
<keyword evidence="5 11" id="KW-1133">Transmembrane helix</keyword>
<feature type="transmembrane region" description="Helical" evidence="11">
    <location>
        <begin position="238"/>
        <end position="259"/>
    </location>
</feature>
<evidence type="ECO:0000256" key="4">
    <source>
        <dbReference type="ARBA" id="ARBA00022692"/>
    </source>
</evidence>
<evidence type="ECO:0000313" key="14">
    <source>
        <dbReference type="Proteomes" id="UP001166093"/>
    </source>
</evidence>
<dbReference type="InterPro" id="IPR000611">
    <property type="entry name" value="NPY_rcpt"/>
</dbReference>
<dbReference type="EMBL" id="JAAWVQ010138645">
    <property type="protein sequence ID" value="MBN3284682.1"/>
    <property type="molecule type" value="Genomic_DNA"/>
</dbReference>
<keyword evidence="6 10" id="KW-0297">G-protein coupled receptor</keyword>
<feature type="transmembrane region" description="Helical" evidence="11">
    <location>
        <begin position="290"/>
        <end position="311"/>
    </location>
</feature>
<feature type="domain" description="G-protein coupled receptors family 1 profile" evidence="12">
    <location>
        <begin position="85"/>
        <end position="342"/>
    </location>
</feature>
<feature type="non-terminal residue" evidence="13">
    <location>
        <position position="420"/>
    </location>
</feature>
<evidence type="ECO:0000256" key="8">
    <source>
        <dbReference type="ARBA" id="ARBA00023170"/>
    </source>
</evidence>
<dbReference type="PROSITE" id="PS00237">
    <property type="entry name" value="G_PROTEIN_RECEP_F1_1"/>
    <property type="match status" value="1"/>
</dbReference>
<dbReference type="SUPFAM" id="SSF81321">
    <property type="entry name" value="Family A G protein-coupled receptor-like"/>
    <property type="match status" value="1"/>
</dbReference>
<comment type="similarity">
    <text evidence="2 10">Belongs to the G-protein coupled receptor 1 family.</text>
</comment>
<feature type="transmembrane region" description="Helical" evidence="11">
    <location>
        <begin position="106"/>
        <end position="126"/>
    </location>
</feature>
<organism evidence="13 14">
    <name type="scientific">Polyodon spathula</name>
    <name type="common">North American paddlefish</name>
    <name type="synonym">Squalus spathula</name>
    <dbReference type="NCBI Taxonomy" id="7913"/>
    <lineage>
        <taxon>Eukaryota</taxon>
        <taxon>Metazoa</taxon>
        <taxon>Chordata</taxon>
        <taxon>Craniata</taxon>
        <taxon>Vertebrata</taxon>
        <taxon>Euteleostomi</taxon>
        <taxon>Actinopterygii</taxon>
        <taxon>Chondrostei</taxon>
        <taxon>Acipenseriformes</taxon>
        <taxon>Polyodontidae</taxon>
        <taxon>Polyodon</taxon>
    </lineage>
</organism>
<dbReference type="PANTHER" id="PTHR24238:SF69">
    <property type="entry name" value="G-PROTEIN COUPLED RECEPTOR 165"/>
    <property type="match status" value="1"/>
</dbReference>
<gene>
    <name evidence="13" type="primary">Gpr83_2</name>
    <name evidence="13" type="ORF">GTO93_0019090</name>
</gene>
<keyword evidence="9 10" id="KW-0807">Transducer</keyword>
<accession>A0ABS2YDI3</accession>
<evidence type="ECO:0000256" key="6">
    <source>
        <dbReference type="ARBA" id="ARBA00023040"/>
    </source>
</evidence>
<evidence type="ECO:0000256" key="9">
    <source>
        <dbReference type="ARBA" id="ARBA00023224"/>
    </source>
</evidence>
<keyword evidence="8 10" id="KW-0675">Receptor</keyword>
<feature type="non-terminal residue" evidence="13">
    <location>
        <position position="1"/>
    </location>
</feature>
<evidence type="ECO:0000256" key="7">
    <source>
        <dbReference type="ARBA" id="ARBA00023136"/>
    </source>
</evidence>
<comment type="subcellular location">
    <subcellularLocation>
        <location evidence="1">Cell membrane</location>
        <topology evidence="1">Multi-pass membrane protein</topology>
    </subcellularLocation>
</comment>
<dbReference type="Proteomes" id="UP001166093">
    <property type="component" value="Unassembled WGS sequence"/>
</dbReference>
<evidence type="ECO:0000256" key="11">
    <source>
        <dbReference type="SAM" id="Phobius"/>
    </source>
</evidence>
<keyword evidence="3" id="KW-1003">Cell membrane</keyword>
<reference evidence="13" key="1">
    <citation type="journal article" date="2021" name="Cell">
        <title>Tracing the genetic footprints of vertebrate landing in non-teleost ray-finned fishes.</title>
        <authorList>
            <person name="Bi X."/>
            <person name="Wang K."/>
            <person name="Yang L."/>
            <person name="Pan H."/>
            <person name="Jiang H."/>
            <person name="Wei Q."/>
            <person name="Fang M."/>
            <person name="Yu H."/>
            <person name="Zhu C."/>
            <person name="Cai Y."/>
            <person name="He Y."/>
            <person name="Gan X."/>
            <person name="Zeng H."/>
            <person name="Yu D."/>
            <person name="Zhu Y."/>
            <person name="Jiang H."/>
            <person name="Qiu Q."/>
            <person name="Yang H."/>
            <person name="Zhang Y.E."/>
            <person name="Wang W."/>
            <person name="Zhu M."/>
            <person name="He S."/>
            <person name="Zhang G."/>
        </authorList>
    </citation>
    <scope>NUCLEOTIDE SEQUENCE</scope>
    <source>
        <strain evidence="13">Pddl_001</strain>
    </source>
</reference>
<evidence type="ECO:0000256" key="3">
    <source>
        <dbReference type="ARBA" id="ARBA00022475"/>
    </source>
</evidence>
<dbReference type="InterPro" id="IPR017452">
    <property type="entry name" value="GPCR_Rhodpsn_7TM"/>
</dbReference>
<dbReference type="CDD" id="cd15389">
    <property type="entry name" value="7tmA_GPR83"/>
    <property type="match status" value="1"/>
</dbReference>
<dbReference type="Gene3D" id="1.20.1070.10">
    <property type="entry name" value="Rhodopsin 7-helix transmembrane proteins"/>
    <property type="match status" value="1"/>
</dbReference>
<comment type="caution">
    <text evidence="13">The sequence shown here is derived from an EMBL/GenBank/DDBJ whole genome shotgun (WGS) entry which is preliminary data.</text>
</comment>
<name>A0ABS2YDI3_POLSP</name>
<evidence type="ECO:0000256" key="5">
    <source>
        <dbReference type="ARBA" id="ARBA00022989"/>
    </source>
</evidence>
<keyword evidence="7 11" id="KW-0472">Membrane</keyword>
<dbReference type="Pfam" id="PF00001">
    <property type="entry name" value="7tm_1"/>
    <property type="match status" value="1"/>
</dbReference>
<protein>
    <submittedName>
        <fullName evidence="13">GPR83 protein</fullName>
    </submittedName>
</protein>
<feature type="transmembrane region" description="Helical" evidence="11">
    <location>
        <begin position="184"/>
        <end position="204"/>
    </location>
</feature>
<feature type="transmembrane region" description="Helical" evidence="11">
    <location>
        <begin position="146"/>
        <end position="164"/>
    </location>
</feature>
<evidence type="ECO:0000256" key="2">
    <source>
        <dbReference type="ARBA" id="ARBA00010663"/>
    </source>
</evidence>
<feature type="transmembrane region" description="Helical" evidence="11">
    <location>
        <begin position="323"/>
        <end position="345"/>
    </location>
</feature>
<dbReference type="InterPro" id="IPR000276">
    <property type="entry name" value="GPCR_Rhodpsn"/>
</dbReference>
<keyword evidence="14" id="KW-1185">Reference proteome</keyword>
<dbReference type="PRINTS" id="PR01012">
    <property type="entry name" value="NRPEPTIDEYR"/>
</dbReference>
<dbReference type="PRINTS" id="PR00237">
    <property type="entry name" value="GPCRRHODOPSN"/>
</dbReference>
<dbReference type="PANTHER" id="PTHR24238">
    <property type="entry name" value="G-PROTEIN COUPLED RECEPTOR"/>
    <property type="match status" value="1"/>
</dbReference>